<reference evidence="1 2" key="1">
    <citation type="submission" date="2014-04" db="EMBL/GenBank/DDBJ databases">
        <authorList>
            <consortium name="DOE Joint Genome Institute"/>
            <person name="Kuo A."/>
            <person name="Kohler A."/>
            <person name="Costa M.D."/>
            <person name="Nagy L.G."/>
            <person name="Floudas D."/>
            <person name="Copeland A."/>
            <person name="Barry K.W."/>
            <person name="Cichocki N."/>
            <person name="Veneault-Fourrey C."/>
            <person name="LaButti K."/>
            <person name="Lindquist E.A."/>
            <person name="Lipzen A."/>
            <person name="Lundell T."/>
            <person name="Morin E."/>
            <person name="Murat C."/>
            <person name="Sun H."/>
            <person name="Tunlid A."/>
            <person name="Henrissat B."/>
            <person name="Grigoriev I.V."/>
            <person name="Hibbett D.S."/>
            <person name="Martin F."/>
            <person name="Nordberg H.P."/>
            <person name="Cantor M.N."/>
            <person name="Hua S.X."/>
        </authorList>
    </citation>
    <scope>NUCLEOTIDE SEQUENCE [LARGE SCALE GENOMIC DNA]</scope>
    <source>
        <strain evidence="1 2">441</strain>
    </source>
</reference>
<dbReference type="AlphaFoldDB" id="A0A0C9Z6H7"/>
<reference evidence="2" key="2">
    <citation type="submission" date="2015-01" db="EMBL/GenBank/DDBJ databases">
        <title>Evolutionary Origins and Diversification of the Mycorrhizal Mutualists.</title>
        <authorList>
            <consortium name="DOE Joint Genome Institute"/>
            <consortium name="Mycorrhizal Genomics Consortium"/>
            <person name="Kohler A."/>
            <person name="Kuo A."/>
            <person name="Nagy L.G."/>
            <person name="Floudas D."/>
            <person name="Copeland A."/>
            <person name="Barry K.W."/>
            <person name="Cichocki N."/>
            <person name="Veneault-Fourrey C."/>
            <person name="LaButti K."/>
            <person name="Lindquist E.A."/>
            <person name="Lipzen A."/>
            <person name="Lundell T."/>
            <person name="Morin E."/>
            <person name="Murat C."/>
            <person name="Riley R."/>
            <person name="Ohm R."/>
            <person name="Sun H."/>
            <person name="Tunlid A."/>
            <person name="Henrissat B."/>
            <person name="Grigoriev I.V."/>
            <person name="Hibbett D.S."/>
            <person name="Martin F."/>
        </authorList>
    </citation>
    <scope>NUCLEOTIDE SEQUENCE [LARGE SCALE GENOMIC DNA]</scope>
    <source>
        <strain evidence="2">441</strain>
    </source>
</reference>
<feature type="non-terminal residue" evidence="1">
    <location>
        <position position="1"/>
    </location>
</feature>
<dbReference type="OrthoDB" id="2688224at2759"/>
<accession>A0A0C9Z6H7</accession>
<evidence type="ECO:0000313" key="1">
    <source>
        <dbReference type="EMBL" id="KIK21704.1"/>
    </source>
</evidence>
<gene>
    <name evidence="1" type="ORF">PISMIDRAFT_103585</name>
</gene>
<organism evidence="1 2">
    <name type="scientific">Pisolithus microcarpus 441</name>
    <dbReference type="NCBI Taxonomy" id="765257"/>
    <lineage>
        <taxon>Eukaryota</taxon>
        <taxon>Fungi</taxon>
        <taxon>Dikarya</taxon>
        <taxon>Basidiomycota</taxon>
        <taxon>Agaricomycotina</taxon>
        <taxon>Agaricomycetes</taxon>
        <taxon>Agaricomycetidae</taxon>
        <taxon>Boletales</taxon>
        <taxon>Sclerodermatineae</taxon>
        <taxon>Pisolithaceae</taxon>
        <taxon>Pisolithus</taxon>
    </lineage>
</organism>
<proteinExistence type="predicted"/>
<evidence type="ECO:0000313" key="2">
    <source>
        <dbReference type="Proteomes" id="UP000054018"/>
    </source>
</evidence>
<name>A0A0C9Z6H7_9AGAM</name>
<dbReference type="Proteomes" id="UP000054018">
    <property type="component" value="Unassembled WGS sequence"/>
</dbReference>
<keyword evidence="2" id="KW-1185">Reference proteome</keyword>
<sequence>NAPLTSHYNLSHSYRNVINLATLLNDHNGDPAIKDFIPRLKDHLLARLQKQEYDGDKWIFTSEEWYSVSFVNNLNCVFMPK</sequence>
<dbReference type="EMBL" id="KN833748">
    <property type="protein sequence ID" value="KIK21704.1"/>
    <property type="molecule type" value="Genomic_DNA"/>
</dbReference>
<protein>
    <submittedName>
        <fullName evidence="1">Unplaced genomic scaffold scaffold_64, whole genome shotgun sequence</fullName>
    </submittedName>
</protein>
<dbReference type="HOGENOM" id="CLU_195669_0_0_1"/>